<proteinExistence type="predicted"/>
<reference evidence="1" key="1">
    <citation type="submission" date="2014-12" db="EMBL/GenBank/DDBJ databases">
        <title>Parallel Evolution in Life History Adaptation Evident in the Tissue-Specific Poeciliopsis prolifica transcriptome.</title>
        <authorList>
            <person name="Jue N.K."/>
            <person name="Foley R.J."/>
            <person name="Obergfell C."/>
            <person name="Reznick D.N."/>
            <person name="O'Neill R.J."/>
            <person name="O'Neill M.J."/>
        </authorList>
    </citation>
    <scope>NUCLEOTIDE SEQUENCE</scope>
</reference>
<dbReference type="AlphaFoldDB" id="A0A0S7ESS3"/>
<feature type="non-terminal residue" evidence="1">
    <location>
        <position position="132"/>
    </location>
</feature>
<accession>A0A0S7ESS3</accession>
<dbReference type="InterPro" id="IPR013783">
    <property type="entry name" value="Ig-like_fold"/>
</dbReference>
<dbReference type="EMBL" id="GBYX01474813">
    <property type="protein sequence ID" value="JAO06856.1"/>
    <property type="molecule type" value="Transcribed_RNA"/>
</dbReference>
<organism evidence="1">
    <name type="scientific">Poeciliopsis prolifica</name>
    <name type="common">blackstripe livebearer</name>
    <dbReference type="NCBI Taxonomy" id="188132"/>
    <lineage>
        <taxon>Eukaryota</taxon>
        <taxon>Metazoa</taxon>
        <taxon>Chordata</taxon>
        <taxon>Craniata</taxon>
        <taxon>Vertebrata</taxon>
        <taxon>Euteleostomi</taxon>
        <taxon>Actinopterygii</taxon>
        <taxon>Neopterygii</taxon>
        <taxon>Teleostei</taxon>
        <taxon>Neoteleostei</taxon>
        <taxon>Acanthomorphata</taxon>
        <taxon>Ovalentaria</taxon>
        <taxon>Atherinomorphae</taxon>
        <taxon>Cyprinodontiformes</taxon>
        <taxon>Poeciliidae</taxon>
        <taxon>Poeciliinae</taxon>
        <taxon>Poeciliopsis</taxon>
    </lineage>
</organism>
<gene>
    <name evidence="1" type="primary">PPUP7492</name>
</gene>
<protein>
    <submittedName>
        <fullName evidence="1">PPUP7492</fullName>
    </submittedName>
</protein>
<name>A0A0S7ESS3_9TELE</name>
<feature type="non-terminal residue" evidence="1">
    <location>
        <position position="1"/>
    </location>
</feature>
<evidence type="ECO:0000313" key="1">
    <source>
        <dbReference type="EMBL" id="JAO06856.1"/>
    </source>
</evidence>
<sequence>FVVCVFSFSPAQGCNITKECCEKKINITECSNDFKANVNSSLSTIRESDDVTLECSHNIPALNLSYEWFWNDKKIVEDKDKYDHVNNKTLNFRKKYLSSKKGRITNSFVTTSCGSCESEPYHLEIENNSIVI</sequence>
<dbReference type="Gene3D" id="2.60.40.10">
    <property type="entry name" value="Immunoglobulins"/>
    <property type="match status" value="1"/>
</dbReference>